<evidence type="ECO:0000256" key="2">
    <source>
        <dbReference type="ARBA" id="ARBA00006824"/>
    </source>
</evidence>
<organism evidence="7 8">
    <name type="scientific">Perkinsus olseni</name>
    <name type="common">Perkinsus atlanticus</name>
    <dbReference type="NCBI Taxonomy" id="32597"/>
    <lineage>
        <taxon>Eukaryota</taxon>
        <taxon>Sar</taxon>
        <taxon>Alveolata</taxon>
        <taxon>Perkinsozoa</taxon>
        <taxon>Perkinsea</taxon>
        <taxon>Perkinsida</taxon>
        <taxon>Perkinsidae</taxon>
        <taxon>Perkinsus</taxon>
    </lineage>
</organism>
<evidence type="ECO:0000256" key="4">
    <source>
        <dbReference type="ARBA" id="ARBA00022989"/>
    </source>
</evidence>
<dbReference type="OMA" id="DKNFIHD"/>
<evidence type="ECO:0000313" key="8">
    <source>
        <dbReference type="Proteomes" id="UP000553632"/>
    </source>
</evidence>
<dbReference type="AlphaFoldDB" id="A0A7J6TKL0"/>
<evidence type="ECO:0000313" key="7">
    <source>
        <dbReference type="EMBL" id="KAF4745778.1"/>
    </source>
</evidence>
<keyword evidence="3 6" id="KW-0812">Transmembrane</keyword>
<feature type="transmembrane region" description="Helical" evidence="6">
    <location>
        <begin position="110"/>
        <end position="131"/>
    </location>
</feature>
<keyword evidence="4 6" id="KW-1133">Transmembrane helix</keyword>
<dbReference type="Proteomes" id="UP000553632">
    <property type="component" value="Unassembled WGS sequence"/>
</dbReference>
<sequence>MSLLVITQHINAERFFNTAWTRYQTLLRSRPYLSNSLTAAGLMLVGDILAQHLDKRAHDEVKRYDSKRTLAMVVSTALLMPPYVPFMRYLDRAFEATFSGAIKKSVFNAATAGVLSNAWMIFSSTYIDALLRGETATVAKRLGRTALARKIPGVAESSAGFWVPVNTMTFWMVPPYLRLVVNNTSAEVLLMIVLIIFTCGAWSNNGPALEWLTVLIFFFSVYITDLVFFPIDKNFIHDPFYSTYAKLTDPHYETNPYN</sequence>
<comment type="similarity">
    <text evidence="2 6">Belongs to the peroxisomal membrane protein PXMP2/4 family.</text>
</comment>
<dbReference type="PANTHER" id="PTHR11266:SF17">
    <property type="entry name" value="PROTEIN MPV17"/>
    <property type="match status" value="1"/>
</dbReference>
<dbReference type="GO" id="GO:0016020">
    <property type="term" value="C:membrane"/>
    <property type="evidence" value="ECO:0007669"/>
    <property type="project" value="UniProtKB-SubCell"/>
</dbReference>
<evidence type="ECO:0000256" key="5">
    <source>
        <dbReference type="ARBA" id="ARBA00023136"/>
    </source>
</evidence>
<evidence type="ECO:0000256" key="3">
    <source>
        <dbReference type="ARBA" id="ARBA00022692"/>
    </source>
</evidence>
<evidence type="ECO:0000256" key="1">
    <source>
        <dbReference type="ARBA" id="ARBA00004141"/>
    </source>
</evidence>
<name>A0A7J6TKL0_PEROL</name>
<protein>
    <submittedName>
        <fullName evidence="7">Uncharacterized protein</fullName>
    </submittedName>
</protein>
<feature type="transmembrane region" description="Helical" evidence="6">
    <location>
        <begin position="70"/>
        <end position="90"/>
    </location>
</feature>
<dbReference type="EMBL" id="JABANO010010059">
    <property type="protein sequence ID" value="KAF4745778.1"/>
    <property type="molecule type" value="Genomic_DNA"/>
</dbReference>
<reference evidence="7 8" key="1">
    <citation type="submission" date="2020-04" db="EMBL/GenBank/DDBJ databases">
        <title>Perkinsus olseni comparative genomics.</title>
        <authorList>
            <person name="Bogema D.R."/>
        </authorList>
    </citation>
    <scope>NUCLEOTIDE SEQUENCE [LARGE SCALE GENOMIC DNA]</scope>
    <source>
        <strain evidence="7 8">ATCC PRA-207</strain>
    </source>
</reference>
<proteinExistence type="inferred from homology"/>
<feature type="transmembrane region" description="Helical" evidence="6">
    <location>
        <begin position="211"/>
        <end position="231"/>
    </location>
</feature>
<dbReference type="InterPro" id="IPR007248">
    <property type="entry name" value="Mpv17_PMP22"/>
</dbReference>
<gene>
    <name evidence="7" type="ORF">FOZ63_003331</name>
</gene>
<feature type="transmembrane region" description="Helical" evidence="6">
    <location>
        <begin position="188"/>
        <end position="205"/>
    </location>
</feature>
<comment type="caution">
    <text evidence="7">The sequence shown here is derived from an EMBL/GenBank/DDBJ whole genome shotgun (WGS) entry which is preliminary data.</text>
</comment>
<accession>A0A7J6TKL0</accession>
<keyword evidence="5 6" id="KW-0472">Membrane</keyword>
<dbReference type="GO" id="GO:0005737">
    <property type="term" value="C:cytoplasm"/>
    <property type="evidence" value="ECO:0007669"/>
    <property type="project" value="TreeGrafter"/>
</dbReference>
<dbReference type="PANTHER" id="PTHR11266">
    <property type="entry name" value="PEROXISOMAL MEMBRANE PROTEIN 2, PXMP2 MPV17"/>
    <property type="match status" value="1"/>
</dbReference>
<evidence type="ECO:0000256" key="6">
    <source>
        <dbReference type="RuleBase" id="RU363053"/>
    </source>
</evidence>
<keyword evidence="8" id="KW-1185">Reference proteome</keyword>
<comment type="subcellular location">
    <subcellularLocation>
        <location evidence="1">Membrane</location>
        <topology evidence="1">Multi-pass membrane protein</topology>
    </subcellularLocation>
</comment>